<organism evidence="3 4">
    <name type="scientific">Cercospora berteroae</name>
    <dbReference type="NCBI Taxonomy" id="357750"/>
    <lineage>
        <taxon>Eukaryota</taxon>
        <taxon>Fungi</taxon>
        <taxon>Dikarya</taxon>
        <taxon>Ascomycota</taxon>
        <taxon>Pezizomycotina</taxon>
        <taxon>Dothideomycetes</taxon>
        <taxon>Dothideomycetidae</taxon>
        <taxon>Mycosphaerellales</taxon>
        <taxon>Mycosphaerellaceae</taxon>
        <taxon>Cercospora</taxon>
    </lineage>
</organism>
<evidence type="ECO:0000313" key="4">
    <source>
        <dbReference type="Proteomes" id="UP000237631"/>
    </source>
</evidence>
<sequence length="66" mass="7740">MNFIHRVAASCFAVLFVSADLGRRAEEAIVPKITKMLQEKKAEEKEKEKKMEKSEMLERAFYEMMI</sequence>
<evidence type="ECO:0000313" key="3">
    <source>
        <dbReference type="EMBL" id="PPJ58435.1"/>
    </source>
</evidence>
<gene>
    <name evidence="3" type="ORF">CBER1_09285</name>
</gene>
<dbReference type="EMBL" id="PNEN01000457">
    <property type="protein sequence ID" value="PPJ58435.1"/>
    <property type="molecule type" value="Genomic_DNA"/>
</dbReference>
<dbReference type="OrthoDB" id="10395876at2759"/>
<keyword evidence="2" id="KW-0732">Signal</keyword>
<protein>
    <submittedName>
        <fullName evidence="3">Uncharacterized protein</fullName>
    </submittedName>
</protein>
<proteinExistence type="predicted"/>
<feature type="coiled-coil region" evidence="1">
    <location>
        <begin position="33"/>
        <end position="60"/>
    </location>
</feature>
<dbReference type="AlphaFoldDB" id="A0A2S6CFC6"/>
<feature type="chain" id="PRO_5015784094" evidence="2">
    <location>
        <begin position="20"/>
        <end position="66"/>
    </location>
</feature>
<accession>A0A2S6CFC6</accession>
<reference evidence="4" key="1">
    <citation type="journal article" date="2017" name="bioRxiv">
        <title>Conservation of a gene cluster reveals novel cercosporin biosynthetic mechanisms and extends production to the genus Colletotrichum.</title>
        <authorList>
            <person name="de Jonge R."/>
            <person name="Ebert M.K."/>
            <person name="Huitt-Roehl C.R."/>
            <person name="Pal P."/>
            <person name="Suttle J.C."/>
            <person name="Spanner R.E."/>
            <person name="Neubauer J.D."/>
            <person name="Jurick W.M.II."/>
            <person name="Stott K.A."/>
            <person name="Secor G.A."/>
            <person name="Thomma B.P.H.J."/>
            <person name="Van de Peer Y."/>
            <person name="Townsend C.A."/>
            <person name="Bolton M.D."/>
        </authorList>
    </citation>
    <scope>NUCLEOTIDE SEQUENCE [LARGE SCALE GENOMIC DNA]</scope>
    <source>
        <strain evidence="4">CBS538.71</strain>
    </source>
</reference>
<comment type="caution">
    <text evidence="3">The sequence shown here is derived from an EMBL/GenBank/DDBJ whole genome shotgun (WGS) entry which is preliminary data.</text>
</comment>
<dbReference type="Proteomes" id="UP000237631">
    <property type="component" value="Unassembled WGS sequence"/>
</dbReference>
<name>A0A2S6CFC6_9PEZI</name>
<evidence type="ECO:0000256" key="1">
    <source>
        <dbReference type="SAM" id="Coils"/>
    </source>
</evidence>
<feature type="signal peptide" evidence="2">
    <location>
        <begin position="1"/>
        <end position="19"/>
    </location>
</feature>
<keyword evidence="4" id="KW-1185">Reference proteome</keyword>
<keyword evidence="1" id="KW-0175">Coiled coil</keyword>
<evidence type="ECO:0000256" key="2">
    <source>
        <dbReference type="SAM" id="SignalP"/>
    </source>
</evidence>